<evidence type="ECO:0000313" key="3">
    <source>
        <dbReference type="EMBL" id="ORY89194.1"/>
    </source>
</evidence>
<dbReference type="Proteomes" id="UP000242180">
    <property type="component" value="Unassembled WGS sequence"/>
</dbReference>
<sequence>MPFEILSLLGVPRQECHLCARSKAVASVCVLSKASFRSGRVTTNFNGCCSSFDANATIDKKLTVFLFHFIWLSFFGAYDLRPTVERDVTRGYTSWLFQAQGALLCFDITLAATLGIGQFSNGLIVEPNVNLLMPHLHTTCLEVRYN</sequence>
<dbReference type="EMBL" id="MCGN01000016">
    <property type="protein sequence ID" value="ORY89499.1"/>
    <property type="molecule type" value="Genomic_DNA"/>
</dbReference>
<evidence type="ECO:0000313" key="2">
    <source>
        <dbReference type="EMBL" id="ORY89191.1"/>
    </source>
</evidence>
<gene>
    <name evidence="4" type="ORF">BCR43DRAFT_519373</name>
    <name evidence="1" type="ORF">BCR43DRAFT_519437</name>
    <name evidence="2" type="ORF">BCR43DRAFT_519438</name>
    <name evidence="3" type="ORF">BCR43DRAFT_519440</name>
</gene>
<evidence type="ECO:0000313" key="1">
    <source>
        <dbReference type="EMBL" id="ORY89190.1"/>
    </source>
</evidence>
<keyword evidence="5" id="KW-1185">Reference proteome</keyword>
<organism evidence="1 5">
    <name type="scientific">Syncephalastrum racemosum</name>
    <name type="common">Filamentous fungus</name>
    <dbReference type="NCBI Taxonomy" id="13706"/>
    <lineage>
        <taxon>Eukaryota</taxon>
        <taxon>Fungi</taxon>
        <taxon>Fungi incertae sedis</taxon>
        <taxon>Mucoromycota</taxon>
        <taxon>Mucoromycotina</taxon>
        <taxon>Mucoromycetes</taxon>
        <taxon>Mucorales</taxon>
        <taxon>Syncephalastraceae</taxon>
        <taxon>Syncephalastrum</taxon>
    </lineage>
</organism>
<dbReference type="EMBL" id="MCGN01000019">
    <property type="protein sequence ID" value="ORY89194.1"/>
    <property type="molecule type" value="Genomic_DNA"/>
</dbReference>
<evidence type="ECO:0000313" key="4">
    <source>
        <dbReference type="EMBL" id="ORY89499.1"/>
    </source>
</evidence>
<dbReference type="AlphaFoldDB" id="A0A1X2GYW8"/>
<dbReference type="InParanoid" id="A0A1X2GYW8"/>
<reference evidence="1 5" key="1">
    <citation type="submission" date="2016-07" db="EMBL/GenBank/DDBJ databases">
        <title>Pervasive Adenine N6-methylation of Active Genes in Fungi.</title>
        <authorList>
            <consortium name="DOE Joint Genome Institute"/>
            <person name="Mondo S.J."/>
            <person name="Dannebaum R.O."/>
            <person name="Kuo R.C."/>
            <person name="Labutti K."/>
            <person name="Haridas S."/>
            <person name="Kuo A."/>
            <person name="Salamov A."/>
            <person name="Ahrendt S.R."/>
            <person name="Lipzen A."/>
            <person name="Sullivan W."/>
            <person name="Andreopoulos W.B."/>
            <person name="Clum A."/>
            <person name="Lindquist E."/>
            <person name="Daum C."/>
            <person name="Ramamoorthy G.K."/>
            <person name="Gryganskyi A."/>
            <person name="Culley D."/>
            <person name="Magnuson J.K."/>
            <person name="James T.Y."/>
            <person name="O'Malley M.A."/>
            <person name="Stajich J.E."/>
            <person name="Spatafora J.W."/>
            <person name="Visel A."/>
            <person name="Grigoriev I.V."/>
        </authorList>
    </citation>
    <scope>NUCLEOTIDE SEQUENCE [LARGE SCALE GENOMIC DNA]</scope>
    <source>
        <strain evidence="1 5">NRRL 2496</strain>
    </source>
</reference>
<evidence type="ECO:0000313" key="5">
    <source>
        <dbReference type="Proteomes" id="UP000242180"/>
    </source>
</evidence>
<proteinExistence type="predicted"/>
<name>A0A1X2GYW8_SYNRA</name>
<protein>
    <submittedName>
        <fullName evidence="1">Uncharacterized protein</fullName>
    </submittedName>
</protein>
<comment type="caution">
    <text evidence="1">The sequence shown here is derived from an EMBL/GenBank/DDBJ whole genome shotgun (WGS) entry which is preliminary data.</text>
</comment>
<accession>A0A1X2GYW8</accession>
<dbReference type="EMBL" id="MCGN01000019">
    <property type="protein sequence ID" value="ORY89191.1"/>
    <property type="molecule type" value="Genomic_DNA"/>
</dbReference>
<dbReference type="EMBL" id="MCGN01000019">
    <property type="protein sequence ID" value="ORY89190.1"/>
    <property type="molecule type" value="Genomic_DNA"/>
</dbReference>